<dbReference type="Pfam" id="PF08284">
    <property type="entry name" value="RVP_2"/>
    <property type="match status" value="1"/>
</dbReference>
<name>A0A061G3F5_THECC</name>
<feature type="region of interest" description="Disordered" evidence="1">
    <location>
        <begin position="290"/>
        <end position="352"/>
    </location>
</feature>
<dbReference type="EMBL" id="CM001881">
    <property type="protein sequence ID" value="EOY21559.1"/>
    <property type="molecule type" value="Genomic_DNA"/>
</dbReference>
<dbReference type="Gramene" id="EOY21559">
    <property type="protein sequence ID" value="EOY21559"/>
    <property type="gene ID" value="TCM_013367"/>
</dbReference>
<gene>
    <name evidence="2" type="ORF">TCM_013367</name>
</gene>
<evidence type="ECO:0000313" key="2">
    <source>
        <dbReference type="EMBL" id="EOY21559.1"/>
    </source>
</evidence>
<reference evidence="2 3" key="1">
    <citation type="journal article" date="2013" name="Genome Biol.">
        <title>The genome sequence of the most widely cultivated cacao type and its use to identify candidate genes regulating pod color.</title>
        <authorList>
            <person name="Motamayor J.C."/>
            <person name="Mockaitis K."/>
            <person name="Schmutz J."/>
            <person name="Haiminen N."/>
            <person name="Iii D.L."/>
            <person name="Cornejo O."/>
            <person name="Findley S.D."/>
            <person name="Zheng P."/>
            <person name="Utro F."/>
            <person name="Royaert S."/>
            <person name="Saski C."/>
            <person name="Jenkins J."/>
            <person name="Podicheti R."/>
            <person name="Zhao M."/>
            <person name="Scheffler B.E."/>
            <person name="Stack J.C."/>
            <person name="Feltus F.A."/>
            <person name="Mustiga G.M."/>
            <person name="Amores F."/>
            <person name="Phillips W."/>
            <person name="Marelli J.P."/>
            <person name="May G.D."/>
            <person name="Shapiro H."/>
            <person name="Ma J."/>
            <person name="Bustamante C.D."/>
            <person name="Schnell R.J."/>
            <person name="Main D."/>
            <person name="Gilbert D."/>
            <person name="Parida L."/>
            <person name="Kuhn D.N."/>
        </authorList>
    </citation>
    <scope>NUCLEOTIDE SEQUENCE [LARGE SCALE GENOMIC DNA]</scope>
    <source>
        <strain evidence="3">cv. Matina 1-6</strain>
    </source>
</reference>
<protein>
    <submittedName>
        <fullName evidence="2">Uncharacterized protein</fullName>
    </submittedName>
</protein>
<feature type="region of interest" description="Disordered" evidence="1">
    <location>
        <begin position="211"/>
        <end position="250"/>
    </location>
</feature>
<feature type="compositionally biased region" description="Polar residues" evidence="1">
    <location>
        <begin position="332"/>
        <end position="346"/>
    </location>
</feature>
<sequence>MTAAWIMDRRLHELPNLSTEMPPKTRAALRGMRGFNALDDTTEGPRASFSRSSGRGGPKGRIAGPQSSQSSSERRIGTSFRDTRGDYLEGVYQPNETMGSSFEDSDYQPYEKIDRGNVMVTLVKLIGFRLTEVVQIWFTTLKHYRSLGFAPFTREEFTQAFMDRFLPESCQIMTSSLLSCRVMLRIWFRLKGRGSRVDAIRKIEVGRKEVGMEKKRSKRNRGEGSSRYRDPSKGKDVNIAGQPGRRDGNLLRGSAFFSPPNQRRNFQFHSPPRSSDFSGINYKRAMSSGMTNSNLRQSGQHNQEMARGSMRPNFATASTRNVKRDKGKRVAFSSQGRSVRPTQQGASRRGQARVFALTPQDAHVSNVVVTGNLFICGYEASILFDPRSTHSFVSSNFIPKLGKHYEYMDEPLVVTTLLEESYVMEYVFRSCVVQIKDRDT</sequence>
<feature type="compositionally biased region" description="Basic and acidic residues" evidence="1">
    <location>
        <begin position="211"/>
        <end position="236"/>
    </location>
</feature>
<proteinExistence type="predicted"/>
<feature type="region of interest" description="Disordered" evidence="1">
    <location>
        <begin position="36"/>
        <end position="79"/>
    </location>
</feature>
<dbReference type="AlphaFoldDB" id="A0A061G3F5"/>
<accession>A0A061G3F5</accession>
<keyword evidence="3" id="KW-1185">Reference proteome</keyword>
<dbReference type="InParanoid" id="A0A061G3F5"/>
<evidence type="ECO:0000313" key="3">
    <source>
        <dbReference type="Proteomes" id="UP000026915"/>
    </source>
</evidence>
<dbReference type="HOGENOM" id="CLU_596433_0_0_1"/>
<dbReference type="Proteomes" id="UP000026915">
    <property type="component" value="Chromosome 3"/>
</dbReference>
<organism evidence="2 3">
    <name type="scientific">Theobroma cacao</name>
    <name type="common">Cacao</name>
    <name type="synonym">Cocoa</name>
    <dbReference type="NCBI Taxonomy" id="3641"/>
    <lineage>
        <taxon>Eukaryota</taxon>
        <taxon>Viridiplantae</taxon>
        <taxon>Streptophyta</taxon>
        <taxon>Embryophyta</taxon>
        <taxon>Tracheophyta</taxon>
        <taxon>Spermatophyta</taxon>
        <taxon>Magnoliopsida</taxon>
        <taxon>eudicotyledons</taxon>
        <taxon>Gunneridae</taxon>
        <taxon>Pentapetalae</taxon>
        <taxon>rosids</taxon>
        <taxon>malvids</taxon>
        <taxon>Malvales</taxon>
        <taxon>Malvaceae</taxon>
        <taxon>Byttnerioideae</taxon>
        <taxon>Theobroma</taxon>
    </lineage>
</organism>
<feature type="compositionally biased region" description="Low complexity" evidence="1">
    <location>
        <begin position="44"/>
        <end position="53"/>
    </location>
</feature>
<evidence type="ECO:0000256" key="1">
    <source>
        <dbReference type="SAM" id="MobiDB-lite"/>
    </source>
</evidence>
<feature type="compositionally biased region" description="Polar residues" evidence="1">
    <location>
        <begin position="290"/>
        <end position="303"/>
    </location>
</feature>